<evidence type="ECO:0000313" key="1">
    <source>
        <dbReference type="EMBL" id="SDR97997.1"/>
    </source>
</evidence>
<evidence type="ECO:0000313" key="2">
    <source>
        <dbReference type="Proteomes" id="UP000199103"/>
    </source>
</evidence>
<dbReference type="Proteomes" id="UP000199103">
    <property type="component" value="Chromosome I"/>
</dbReference>
<dbReference type="EMBL" id="LT629772">
    <property type="protein sequence ID" value="SDR97997.1"/>
    <property type="molecule type" value="Genomic_DNA"/>
</dbReference>
<gene>
    <name evidence="1" type="ORF">SAMN04489812_0507</name>
</gene>
<reference evidence="1 2" key="1">
    <citation type="submission" date="2016-10" db="EMBL/GenBank/DDBJ databases">
        <authorList>
            <person name="de Groot N.N."/>
        </authorList>
    </citation>
    <scope>NUCLEOTIDE SEQUENCE [LARGE SCALE GENOMIC DNA]</scope>
    <source>
        <strain evidence="1 2">DSM 21800</strain>
    </source>
</reference>
<accession>A0A1H1NGC6</accession>
<name>A0A1H1NGC6_9ACTN</name>
<protein>
    <submittedName>
        <fullName evidence="1">Uncharacterized protein</fullName>
    </submittedName>
</protein>
<sequence length="207" mass="21819">MAVGGGSIWLIRNVSEGDQSPAAASGRSLTADSPSAASSAAAALSSCREQVDRADAVMAAGRTGIDHWNQHVQAQTDALAGRIDDDELATILRETREPGKHDVDAWHRARDAWKDDPAACSGVTGLSPADAAALGSCGRRLNALRAALPPAAAAMTDWSNHLSSMTLEQQLGDSREDWLAEWKTAPDHIEAWQKADEELTGAPSCPE</sequence>
<keyword evidence="2" id="KW-1185">Reference proteome</keyword>
<organism evidence="1 2">
    <name type="scientific">Microlunatus soli</name>
    <dbReference type="NCBI Taxonomy" id="630515"/>
    <lineage>
        <taxon>Bacteria</taxon>
        <taxon>Bacillati</taxon>
        <taxon>Actinomycetota</taxon>
        <taxon>Actinomycetes</taxon>
        <taxon>Propionibacteriales</taxon>
        <taxon>Propionibacteriaceae</taxon>
        <taxon>Microlunatus</taxon>
    </lineage>
</organism>
<proteinExistence type="predicted"/>
<dbReference type="AlphaFoldDB" id="A0A1H1NGC6"/>